<dbReference type="AlphaFoldDB" id="A0A193SRX8"/>
<reference evidence="3" key="1">
    <citation type="submission" date="2017-11" db="EMBL/GenBank/DDBJ databases">
        <authorList>
            <person name="Blom J."/>
        </authorList>
    </citation>
    <scope>NUCLEOTIDE SEQUENCE [LARGE SCALE GENOMIC DNA]</scope>
</reference>
<evidence type="ECO:0000313" key="2">
    <source>
        <dbReference type="EMBL" id="SOS21570.1"/>
    </source>
</evidence>
<dbReference type="EMBL" id="LT963395">
    <property type="protein sequence ID" value="SOS21570.1"/>
    <property type="molecule type" value="Genomic_DNA"/>
</dbReference>
<keyword evidence="3" id="KW-1185">Reference proteome</keyword>
<feature type="region of interest" description="Disordered" evidence="1">
    <location>
        <begin position="1"/>
        <end position="20"/>
    </location>
</feature>
<accession>A0A193SRX8</accession>
<dbReference type="Proteomes" id="UP000239025">
    <property type="component" value="Chromosome 1"/>
</dbReference>
<gene>
    <name evidence="2" type="ORF">PL963_03480</name>
</gene>
<protein>
    <submittedName>
        <fullName evidence="2">Uncharacterized protein</fullName>
    </submittedName>
</protein>
<proteinExistence type="predicted"/>
<organism evidence="2 3">
    <name type="scientific">Pseudomonas cerasi</name>
    <dbReference type="NCBI Taxonomy" id="1583341"/>
    <lineage>
        <taxon>Bacteria</taxon>
        <taxon>Pseudomonadati</taxon>
        <taxon>Pseudomonadota</taxon>
        <taxon>Gammaproteobacteria</taxon>
        <taxon>Pseudomonadales</taxon>
        <taxon>Pseudomonadaceae</taxon>
        <taxon>Pseudomonas</taxon>
    </lineage>
</organism>
<evidence type="ECO:0000256" key="1">
    <source>
        <dbReference type="SAM" id="MobiDB-lite"/>
    </source>
</evidence>
<evidence type="ECO:0000313" key="3">
    <source>
        <dbReference type="Proteomes" id="UP000239025"/>
    </source>
</evidence>
<sequence length="61" mass="7192">MTKKFFVEKRPKKSNHQGNELDYVPIESKEFHVVTEENGKSLAKHQTSKEAQDDCDERNRE</sequence>
<feature type="compositionally biased region" description="Basic and acidic residues" evidence="1">
    <location>
        <begin position="47"/>
        <end position="61"/>
    </location>
</feature>
<dbReference type="RefSeq" id="WP_157893911.1">
    <property type="nucleotide sequence ID" value="NZ_LT222319.1"/>
</dbReference>
<feature type="region of interest" description="Disordered" evidence="1">
    <location>
        <begin position="37"/>
        <end position="61"/>
    </location>
</feature>
<name>A0A193SRX8_9PSED</name>